<proteinExistence type="predicted"/>
<dbReference type="AlphaFoldDB" id="A0A8S1BIQ8"/>
<evidence type="ECO:0008006" key="3">
    <source>
        <dbReference type="Google" id="ProtNLM"/>
    </source>
</evidence>
<dbReference type="InterPro" id="IPR045111">
    <property type="entry name" value="Vps41/Vps8"/>
</dbReference>
<reference evidence="1 2" key="1">
    <citation type="submission" date="2020-04" db="EMBL/GenBank/DDBJ databases">
        <authorList>
            <person name="Wallbank WR R."/>
            <person name="Pardo Diaz C."/>
            <person name="Kozak K."/>
            <person name="Martin S."/>
            <person name="Jiggins C."/>
            <person name="Moest M."/>
            <person name="Warren A I."/>
            <person name="Byers J.R.P. K."/>
            <person name="Montejo-Kovacevich G."/>
            <person name="Yen C E."/>
        </authorList>
    </citation>
    <scope>NUCLEOTIDE SEQUENCE [LARGE SCALE GENOMIC DNA]</scope>
</reference>
<dbReference type="Proteomes" id="UP000494256">
    <property type="component" value="Unassembled WGS sequence"/>
</dbReference>
<dbReference type="GO" id="GO:0034058">
    <property type="term" value="P:endosomal vesicle fusion"/>
    <property type="evidence" value="ECO:0007669"/>
    <property type="project" value="TreeGrafter"/>
</dbReference>
<gene>
    <name evidence="1" type="ORF">APLA_LOCUS16849</name>
</gene>
<dbReference type="PANTHER" id="PTHR12616">
    <property type="entry name" value="VACUOLAR PROTEIN SORTING VPS41"/>
    <property type="match status" value="1"/>
</dbReference>
<evidence type="ECO:0000313" key="1">
    <source>
        <dbReference type="EMBL" id="CAB3259928.1"/>
    </source>
</evidence>
<dbReference type="InterPro" id="IPR036322">
    <property type="entry name" value="WD40_repeat_dom_sf"/>
</dbReference>
<organism evidence="1 2">
    <name type="scientific">Arctia plantaginis</name>
    <name type="common">Wood tiger moth</name>
    <name type="synonym">Phalaena plantaginis</name>
    <dbReference type="NCBI Taxonomy" id="874455"/>
    <lineage>
        <taxon>Eukaryota</taxon>
        <taxon>Metazoa</taxon>
        <taxon>Ecdysozoa</taxon>
        <taxon>Arthropoda</taxon>
        <taxon>Hexapoda</taxon>
        <taxon>Insecta</taxon>
        <taxon>Pterygota</taxon>
        <taxon>Neoptera</taxon>
        <taxon>Endopterygota</taxon>
        <taxon>Lepidoptera</taxon>
        <taxon>Glossata</taxon>
        <taxon>Ditrysia</taxon>
        <taxon>Noctuoidea</taxon>
        <taxon>Erebidae</taxon>
        <taxon>Arctiinae</taxon>
        <taxon>Arctia</taxon>
    </lineage>
</organism>
<accession>A0A8S1BIQ8</accession>
<dbReference type="Pfam" id="PF23410">
    <property type="entry name" value="Beta-prop_VPS8"/>
    <property type="match status" value="1"/>
</dbReference>
<comment type="caution">
    <text evidence="1">The sequence shown here is derived from an EMBL/GenBank/DDBJ whole genome shotgun (WGS) entry which is preliminary data.</text>
</comment>
<dbReference type="GO" id="GO:0005770">
    <property type="term" value="C:late endosome"/>
    <property type="evidence" value="ECO:0007669"/>
    <property type="project" value="TreeGrafter"/>
</dbReference>
<sequence>MDLLKTPSVQSLLDSDLESVESLQYLDIEELDEIEYALPASEAPTLAEVLSTEEEEPKHKEPKLVEEPATCSALQVDFLQGVSQQLLQAQERSSAGSATALSVGTDAKLTVGTAHGHLLSFHDQTLRWVCDSNTDRGAVSCLAYNQECTRLLAGYARGLICQYESIRGTILRRVTLGGEIWGTLRVTWAGTSGLALDTGGSVWLIKFSRPLGVRSARTSCLFSGARGEVVAMAARDARILALATLSRVIIVAGGRAAGLRLIGPADTLPVLEWSATDEQILVCGRAKTLQWLSLSVTGTNISIRPVQRVELISSPLWLGWLGGNLAVFDADENLRLWGEDYDKPLDLSHFEPVYASAFFKGHWTDGRVSRAMCTAGVSALGGACVSEGALSLLGRRGIVRVRPRHLLARAQAFLSSGRHLHALRLLCSTQGAEAKTLANQFIINVSERPQVLSNKQIADQTVKLCLKYDLTEELWNRLWDQCSNEKAFVEALGDAAVRGELSAAGPSPDCTQALIEKLAEFEPELVDRVIASLPLTSLDPHRASILTREKGLWRAVGAIAAALGGGGGAMRELINYVSPRCGRRSGAAGAAGAAGARCSCAGCALVVAAADALAGRGAAGRALPHHAQPSARHDALLALLDDETGGGGRSPLRVMVEHDASAAVRLLEQSARDPPFVGPLGKQNRLRVARTLLSFAYELPDPGDRVEVLEFLTMQVTSGALPTDQEVIHRLRELASKTNCERADRAWLLLLNKGRIQRDLLEDQYIVAENRPRVLWHIDALLERHGNALEEFFKIATPSSTDVDELFEYLRPLIDSTDETKRHLEKHLPALIKLRPKAAAGLAGDHLADSCLSVLRAASSVEVVELGQCLLEAGRLSGDAAAAHFRNLCRLRPNDVRAFMAENIGLLRPEEALTIVREEGPPEAEPSCLEAVGDPGAALDAILRLAASVDEREASVLLGEGAELCARAAAALPPGDAAELWTRLLSRARAPPPALLLEAAAYLPVAQMLEGACESPRAALALLTCAALRRIAWSAAARATAREAHERLARALAAARRGLAVRGRCVRCGRRLAERPVRTGHCARATHVECEAEGSCGACGRRVPSASVTLASRAPRHRESPPPHDFELYLVAPPRPDLEGSI</sequence>
<dbReference type="GO" id="GO:0006623">
    <property type="term" value="P:protein targeting to vacuole"/>
    <property type="evidence" value="ECO:0007669"/>
    <property type="project" value="InterPro"/>
</dbReference>
<dbReference type="PANTHER" id="PTHR12616:SF8">
    <property type="entry name" value="VACUOLAR PROTEIN SORTING-ASSOCIATED PROTEIN 8 HOMOLOG"/>
    <property type="match status" value="1"/>
</dbReference>
<dbReference type="SUPFAM" id="SSF50978">
    <property type="entry name" value="WD40 repeat-like"/>
    <property type="match status" value="1"/>
</dbReference>
<dbReference type="GO" id="GO:0030897">
    <property type="term" value="C:HOPS complex"/>
    <property type="evidence" value="ECO:0007669"/>
    <property type="project" value="TreeGrafter"/>
</dbReference>
<dbReference type="EMBL" id="CADEBD010000745">
    <property type="protein sequence ID" value="CAB3259928.1"/>
    <property type="molecule type" value="Genomic_DNA"/>
</dbReference>
<evidence type="ECO:0000313" key="2">
    <source>
        <dbReference type="Proteomes" id="UP000494256"/>
    </source>
</evidence>
<dbReference type="OrthoDB" id="1047367at2759"/>
<protein>
    <recommendedName>
        <fullName evidence="3">Vacuolar protein sorting-associated protein 8 homolog</fullName>
    </recommendedName>
</protein>
<name>A0A8S1BIQ8_ARCPL</name>